<gene>
    <name evidence="1" type="ORF">P4B07_27985</name>
</gene>
<reference evidence="1 2" key="1">
    <citation type="submission" date="2023-03" db="EMBL/GenBank/DDBJ databases">
        <title>Comparative genome and transcriptome analysis combination mining strategies for increasing vitamin B12 production of Ensifer adhaerens strain.</title>
        <authorList>
            <person name="Yongheng L."/>
        </authorList>
    </citation>
    <scope>NUCLEOTIDE SEQUENCE [LARGE SCALE GENOMIC DNA]</scope>
    <source>
        <strain evidence="1 2">Casida A-T305</strain>
        <plasmid evidence="1 2">unnamedB</plasmid>
    </source>
</reference>
<dbReference type="GeneID" id="29523232"/>
<dbReference type="Proteomes" id="UP001214094">
    <property type="component" value="Plasmid unnamedB"/>
</dbReference>
<protein>
    <submittedName>
        <fullName evidence="1">Uncharacterized protein</fullName>
    </submittedName>
</protein>
<keyword evidence="2" id="KW-1185">Reference proteome</keyword>
<name>A0ABY8HTV0_ENSAD</name>
<accession>A0ABY8HTV0</accession>
<evidence type="ECO:0000313" key="2">
    <source>
        <dbReference type="Proteomes" id="UP001214094"/>
    </source>
</evidence>
<geneLocation type="plasmid" evidence="1 2">
    <name>unnamedB</name>
</geneLocation>
<keyword evidence="1" id="KW-0614">Plasmid</keyword>
<organism evidence="1 2">
    <name type="scientific">Ensifer adhaerens</name>
    <name type="common">Sinorhizobium morelense</name>
    <dbReference type="NCBI Taxonomy" id="106592"/>
    <lineage>
        <taxon>Bacteria</taxon>
        <taxon>Pseudomonadati</taxon>
        <taxon>Pseudomonadota</taxon>
        <taxon>Alphaproteobacteria</taxon>
        <taxon>Hyphomicrobiales</taxon>
        <taxon>Rhizobiaceae</taxon>
        <taxon>Sinorhizobium/Ensifer group</taxon>
        <taxon>Ensifer</taxon>
    </lineage>
</organism>
<proteinExistence type="predicted"/>
<dbReference type="EMBL" id="CP121310">
    <property type="protein sequence ID" value="WFP94935.1"/>
    <property type="molecule type" value="Genomic_DNA"/>
</dbReference>
<dbReference type="RefSeq" id="WP_034796805.1">
    <property type="nucleotide sequence ID" value="NZ_CP015882.1"/>
</dbReference>
<evidence type="ECO:0000313" key="1">
    <source>
        <dbReference type="EMBL" id="WFP94935.1"/>
    </source>
</evidence>
<sequence>MVKNAWKEALRRARECLGFPIEKRYKLDITADGTRFAEVSCTERPFTIRISSGLPPFIYRVSRILAARSYAFSSGGKLPTNVGTERPFVETVEQLHRAFFWYSVIGNSTIHQDFDINGDQALFGGWIAFEAEVFVICHELAHGLITRLSTEAPEVMAQLEQGLENQSAPWREEFIADRLALVLAFGKFDKPHDGDRLSVAYAGWEFALLLHREWERYEEFENSEPFSSRTHPPAGERLDNLRATFRRCVGEENAERLLSTAVSLTMVFRNLVDAMFTPEFQASAIARDEVRARKLRELAMDCDRGDYPDYHRFIPAALEILQQGESWTLLDLVTEMTAPLRREVQFTATNFGITKLVWRASDDLPDPLYFAFKKQTRTPNLSDRIKR</sequence>